<comment type="caution">
    <text evidence="1">The sequence shown here is derived from an EMBL/GenBank/DDBJ whole genome shotgun (WGS) entry which is preliminary data.</text>
</comment>
<evidence type="ECO:0000313" key="1">
    <source>
        <dbReference type="EMBL" id="GJJ09363.1"/>
    </source>
</evidence>
<dbReference type="GO" id="GO:0008757">
    <property type="term" value="F:S-adenosylmethionine-dependent methyltransferase activity"/>
    <property type="evidence" value="ECO:0007669"/>
    <property type="project" value="UniProtKB-ARBA"/>
</dbReference>
<dbReference type="PANTHER" id="PTHR14614:SF109">
    <property type="entry name" value="RIBOSOMAL LYSINE N-METHYLTRANSFERASE 5"/>
    <property type="match status" value="1"/>
</dbReference>
<dbReference type="Proteomes" id="UP001050691">
    <property type="component" value="Unassembled WGS sequence"/>
</dbReference>
<dbReference type="InterPro" id="IPR029063">
    <property type="entry name" value="SAM-dependent_MTases_sf"/>
</dbReference>
<dbReference type="AlphaFoldDB" id="A0AAV5A7C2"/>
<organism evidence="1 2">
    <name type="scientific">Clathrus columnatus</name>
    <dbReference type="NCBI Taxonomy" id="1419009"/>
    <lineage>
        <taxon>Eukaryota</taxon>
        <taxon>Fungi</taxon>
        <taxon>Dikarya</taxon>
        <taxon>Basidiomycota</taxon>
        <taxon>Agaricomycotina</taxon>
        <taxon>Agaricomycetes</taxon>
        <taxon>Phallomycetidae</taxon>
        <taxon>Phallales</taxon>
        <taxon>Clathraceae</taxon>
        <taxon>Clathrus</taxon>
    </lineage>
</organism>
<dbReference type="GO" id="GO:0005829">
    <property type="term" value="C:cytosol"/>
    <property type="evidence" value="ECO:0007669"/>
    <property type="project" value="TreeGrafter"/>
</dbReference>
<protein>
    <submittedName>
        <fullName evidence="1">Uncharacterized protein</fullName>
    </submittedName>
</protein>
<dbReference type="InterPro" id="IPR019410">
    <property type="entry name" value="Methyltransf_16"/>
</dbReference>
<reference evidence="1" key="1">
    <citation type="submission" date="2021-10" db="EMBL/GenBank/DDBJ databases">
        <title>De novo Genome Assembly of Clathrus columnatus (Basidiomycota, Fungi) Using Illumina and Nanopore Sequence Data.</title>
        <authorList>
            <person name="Ogiso-Tanaka E."/>
            <person name="Itagaki H."/>
            <person name="Hosoya T."/>
            <person name="Hosaka K."/>
        </authorList>
    </citation>
    <scope>NUCLEOTIDE SEQUENCE</scope>
    <source>
        <strain evidence="1">MO-923</strain>
    </source>
</reference>
<dbReference type="SUPFAM" id="SSF53335">
    <property type="entry name" value="S-adenosyl-L-methionine-dependent methyltransferases"/>
    <property type="match status" value="1"/>
</dbReference>
<keyword evidence="2" id="KW-1185">Reference proteome</keyword>
<gene>
    <name evidence="1" type="ORF">Clacol_003585</name>
</gene>
<dbReference type="Gene3D" id="3.40.50.150">
    <property type="entry name" value="Vaccinia Virus protein VP39"/>
    <property type="match status" value="1"/>
</dbReference>
<dbReference type="Pfam" id="PF10294">
    <property type="entry name" value="Methyltransf_16"/>
    <property type="match status" value="1"/>
</dbReference>
<dbReference type="EMBL" id="BPWL01000004">
    <property type="protein sequence ID" value="GJJ09363.1"/>
    <property type="molecule type" value="Genomic_DNA"/>
</dbReference>
<sequence>MVNDDSTTRNGWEPFLIPTDDNIAWQVEDVEEEMFLLYSQLQGSFNEHLDDKDDDDASMESGLGSVNPREGQITITLPVCRCQTCSLRFSQKGSKKSQPQRFIPSSKDIILFQDTTALNSRKGDTGSVLWRASKKFARLILSEMLISHANLSTCQILEFGAGTGLLAMALGPLVKRYMATDLPPLIPLIDKNVAHNFPVVPPSILSETLDWTDFQSLSSNARLKAYKDVWIQDFPDSGPRIILVVDCVYNPSLIPPLLSVINHFASPETDEKKALVLVIIELRAEEVTRLFLSHWIDSGKWEIWSLRVLDARFAVWLGRLTS</sequence>
<dbReference type="GO" id="GO:0032991">
    <property type="term" value="C:protein-containing complex"/>
    <property type="evidence" value="ECO:0007669"/>
    <property type="project" value="TreeGrafter"/>
</dbReference>
<evidence type="ECO:0000313" key="2">
    <source>
        <dbReference type="Proteomes" id="UP001050691"/>
    </source>
</evidence>
<accession>A0AAV5A7C2</accession>
<name>A0AAV5A7C2_9AGAM</name>
<dbReference type="PANTHER" id="PTHR14614">
    <property type="entry name" value="HEPATOCELLULAR CARCINOMA-ASSOCIATED ANTIGEN"/>
    <property type="match status" value="1"/>
</dbReference>
<proteinExistence type="predicted"/>